<evidence type="ECO:0000313" key="2">
    <source>
        <dbReference type="Proteomes" id="UP000800093"/>
    </source>
</evidence>
<sequence length="247" mass="27950">MSGSTAPYLAGALSLKVQWALVQRFLDEIPLSETHALSKNWISTLEKNILVTALVKKRSELELLRSEAEHAEITSECEIEFPSYDVAFRNSNNEMTGEQISSASEGRNRNALHVDVSRTHKGVEGFPILAHRSLISPLSPTFGPRRGALLTGTVNRRRSIPHSPIHNLRNGNNIETKSLVLRDWEKRVLWESAWIHIEEHLEEYAGRFGVIDEGREKENVWEELVGLRVEGSKLIKGIRSEREDVRG</sequence>
<dbReference type="OrthoDB" id="3764847at2759"/>
<dbReference type="AlphaFoldDB" id="A0A9P4N2E5"/>
<gene>
    <name evidence="1" type="ORF">CC78DRAFT_581621</name>
</gene>
<dbReference type="Proteomes" id="UP000800093">
    <property type="component" value="Unassembled WGS sequence"/>
</dbReference>
<accession>A0A9P4N2E5</accession>
<comment type="caution">
    <text evidence="1">The sequence shown here is derived from an EMBL/GenBank/DDBJ whole genome shotgun (WGS) entry which is preliminary data.</text>
</comment>
<dbReference type="EMBL" id="ML986627">
    <property type="protein sequence ID" value="KAF2263337.1"/>
    <property type="molecule type" value="Genomic_DNA"/>
</dbReference>
<evidence type="ECO:0000313" key="1">
    <source>
        <dbReference type="EMBL" id="KAF2263337.1"/>
    </source>
</evidence>
<reference evidence="2" key="1">
    <citation type="journal article" date="2020" name="Stud. Mycol.">
        <title>101 Dothideomycetes genomes: A test case for predicting lifestyles and emergence of pathogens.</title>
        <authorList>
            <person name="Haridas S."/>
            <person name="Albert R."/>
            <person name="Binder M."/>
            <person name="Bloem J."/>
            <person name="LaButti K."/>
            <person name="Salamov A."/>
            <person name="Andreopoulos B."/>
            <person name="Baker S."/>
            <person name="Barry K."/>
            <person name="Bills G."/>
            <person name="Bluhm B."/>
            <person name="Cannon C."/>
            <person name="Castanera R."/>
            <person name="Culley D."/>
            <person name="Daum C."/>
            <person name="Ezra D."/>
            <person name="Gonzalez J."/>
            <person name="Henrissat B."/>
            <person name="Kuo A."/>
            <person name="Liang C."/>
            <person name="Lipzen A."/>
            <person name="Lutzoni F."/>
            <person name="Magnuson J."/>
            <person name="Mondo S."/>
            <person name="Nolan M."/>
            <person name="Ohm R."/>
            <person name="Pangilinan J."/>
            <person name="Park H.-J."/>
            <person name="Ramirez L."/>
            <person name="Alfaro M."/>
            <person name="Sun H."/>
            <person name="Tritt A."/>
            <person name="Yoshinaga Y."/>
            <person name="Zwiers L.-H."/>
            <person name="Turgeon B."/>
            <person name="Goodwin S."/>
            <person name="Spatafora J."/>
            <person name="Crous P."/>
            <person name="Grigoriev I."/>
        </authorList>
    </citation>
    <scope>NUCLEOTIDE SEQUENCE [LARGE SCALE GENOMIC DNA]</scope>
    <source>
        <strain evidence="2">CBS 304.66</strain>
    </source>
</reference>
<organism evidence="1 2">
    <name type="scientific">Lojkania enalia</name>
    <dbReference type="NCBI Taxonomy" id="147567"/>
    <lineage>
        <taxon>Eukaryota</taxon>
        <taxon>Fungi</taxon>
        <taxon>Dikarya</taxon>
        <taxon>Ascomycota</taxon>
        <taxon>Pezizomycotina</taxon>
        <taxon>Dothideomycetes</taxon>
        <taxon>Pleosporomycetidae</taxon>
        <taxon>Pleosporales</taxon>
        <taxon>Pleosporales incertae sedis</taxon>
        <taxon>Lojkania</taxon>
    </lineage>
</organism>
<name>A0A9P4N2E5_9PLEO</name>
<protein>
    <submittedName>
        <fullName evidence="1">Uncharacterized protein</fullName>
    </submittedName>
</protein>
<keyword evidence="2" id="KW-1185">Reference proteome</keyword>
<proteinExistence type="predicted"/>